<keyword evidence="3" id="KW-1185">Reference proteome</keyword>
<dbReference type="InterPro" id="IPR054276">
    <property type="entry name" value="DUF7007"/>
</dbReference>
<gene>
    <name evidence="2" type="ORF">SAMN05444163_8105</name>
</gene>
<dbReference type="Pfam" id="PF22653">
    <property type="entry name" value="DUF7007"/>
    <property type="match status" value="1"/>
</dbReference>
<organism evidence="2 3">
    <name type="scientific">Bradyrhizobium ottawaense</name>
    <dbReference type="NCBI Taxonomy" id="931866"/>
    <lineage>
        <taxon>Bacteria</taxon>
        <taxon>Pseudomonadati</taxon>
        <taxon>Pseudomonadota</taxon>
        <taxon>Alphaproteobacteria</taxon>
        <taxon>Hyphomicrobiales</taxon>
        <taxon>Nitrobacteraceae</taxon>
        <taxon>Bradyrhizobium</taxon>
    </lineage>
</organism>
<evidence type="ECO:0000259" key="1">
    <source>
        <dbReference type="Pfam" id="PF22653"/>
    </source>
</evidence>
<evidence type="ECO:0000313" key="2">
    <source>
        <dbReference type="EMBL" id="SDK43538.1"/>
    </source>
</evidence>
<proteinExistence type="predicted"/>
<reference evidence="2 3" key="1">
    <citation type="submission" date="2016-10" db="EMBL/GenBank/DDBJ databases">
        <authorList>
            <person name="Varghese N."/>
            <person name="Submissions S."/>
        </authorList>
    </citation>
    <scope>NUCLEOTIDE SEQUENCE [LARGE SCALE GENOMIC DNA]</scope>
    <source>
        <strain evidence="2 3">GAS524</strain>
    </source>
</reference>
<evidence type="ECO:0000313" key="3">
    <source>
        <dbReference type="Proteomes" id="UP000198803"/>
    </source>
</evidence>
<dbReference type="RefSeq" id="WP_091977265.1">
    <property type="nucleotide sequence ID" value="NZ_LT629693.1"/>
</dbReference>
<protein>
    <recommendedName>
        <fullName evidence="1">DUF7007 domain-containing protein</fullName>
    </recommendedName>
</protein>
<accession>A0ABY0QHB4</accession>
<dbReference type="Proteomes" id="UP000198803">
    <property type="component" value="Chromosome I"/>
</dbReference>
<name>A0ABY0QHB4_9BRAD</name>
<feature type="domain" description="DUF7007" evidence="1">
    <location>
        <begin position="14"/>
        <end position="134"/>
    </location>
</feature>
<sequence length="206" mass="23464">MTDNISLFKSCPCPARSPWGAIQTKRELAPGIWSVSTAGHGGIKLSRERNAGVPDYMRAEGGWYEEDCQWSIAAMIYPGAFQRVVQIDGRPDKTEYDYALDSFRGWYPDEYERFFNVKLLPGESRSRDERIFIEETKDKFVLRSAWGDWASWVPKGKVGVCARRASDGAEKWFLIGETYTERRAKGMHGIVIDPSVDTEIEKPENP</sequence>
<dbReference type="EMBL" id="LT629693">
    <property type="protein sequence ID" value="SDK43538.1"/>
    <property type="molecule type" value="Genomic_DNA"/>
</dbReference>